<evidence type="ECO:0000256" key="2">
    <source>
        <dbReference type="ARBA" id="ARBA00033753"/>
    </source>
</evidence>
<feature type="domain" description="TsaA-like" evidence="4">
    <location>
        <begin position="5"/>
        <end position="136"/>
    </location>
</feature>
<dbReference type="PANTHER" id="PTHR12818:SF0">
    <property type="entry name" value="TRNA (ADENINE(37)-N6)-METHYLTRANSFERASE"/>
    <property type="match status" value="1"/>
</dbReference>
<name>A0A126QRS6_9BACT</name>
<evidence type="ECO:0000313" key="6">
    <source>
        <dbReference type="EMBL" id="TDT86823.1"/>
    </source>
</evidence>
<dbReference type="PANTHER" id="PTHR12818">
    <property type="entry name" value="TRNA (ADENINE(37)-N6)-METHYLTRANSFERASE"/>
    <property type="match status" value="1"/>
</dbReference>
<dbReference type="InterPro" id="IPR036414">
    <property type="entry name" value="YaeB_N_sf"/>
</dbReference>
<dbReference type="RefSeq" id="WP_066806545.1">
    <property type="nucleotide sequence ID" value="NZ_CP014206.1"/>
</dbReference>
<evidence type="ECO:0000256" key="3">
    <source>
        <dbReference type="SAM" id="MobiDB-lite"/>
    </source>
</evidence>
<organism evidence="6 8">
    <name type="scientific">Pseudodesulfovibrio indicus</name>
    <dbReference type="NCBI Taxonomy" id="1716143"/>
    <lineage>
        <taxon>Bacteria</taxon>
        <taxon>Pseudomonadati</taxon>
        <taxon>Thermodesulfobacteriota</taxon>
        <taxon>Desulfovibrionia</taxon>
        <taxon>Desulfovibrionales</taxon>
        <taxon>Desulfovibrionaceae</taxon>
    </lineage>
</organism>
<dbReference type="Proteomes" id="UP000295506">
    <property type="component" value="Unassembled WGS sequence"/>
</dbReference>
<evidence type="ECO:0000313" key="8">
    <source>
        <dbReference type="Proteomes" id="UP000295506"/>
    </source>
</evidence>
<dbReference type="KEGG" id="dej:AWY79_17105"/>
<keyword evidence="6" id="KW-0808">Transferase</keyword>
<dbReference type="InterPro" id="IPR040372">
    <property type="entry name" value="YaeB-like"/>
</dbReference>
<keyword evidence="6" id="KW-0489">Methyltransferase</keyword>
<dbReference type="EMBL" id="SOBK01000011">
    <property type="protein sequence ID" value="TDT86823.1"/>
    <property type="molecule type" value="Genomic_DNA"/>
</dbReference>
<dbReference type="CDD" id="cd09281">
    <property type="entry name" value="UPF0066"/>
    <property type="match status" value="1"/>
</dbReference>
<evidence type="ECO:0000313" key="7">
    <source>
        <dbReference type="Proteomes" id="UP000055611"/>
    </source>
</evidence>
<keyword evidence="7" id="KW-1185">Reference proteome</keyword>
<comment type="similarity">
    <text evidence="2">Belongs to the tRNA methyltransferase O family.</text>
</comment>
<dbReference type="PROSITE" id="PS51668">
    <property type="entry name" value="TSAA_2"/>
    <property type="match status" value="1"/>
</dbReference>
<dbReference type="GO" id="GO:0032259">
    <property type="term" value="P:methylation"/>
    <property type="evidence" value="ECO:0007669"/>
    <property type="project" value="UniProtKB-KW"/>
</dbReference>
<dbReference type="EMBL" id="CP014206">
    <property type="protein sequence ID" value="AMK12701.1"/>
    <property type="molecule type" value="Genomic_DNA"/>
</dbReference>
<sequence length="173" mass="19235">MYIHYQPIGYFHTPHKNVEGMPIQPSGARGCQGVIRVLPEFVEGLRDIAGFSHLIVLYHLHEIQGQDLTVLPFLDKRPHGIFATRSPKRPNPIGLSVMELHGVAGESLFLDNVDVLDGTPVIDIKPYVPDFDVWPADRVGWFEGKSGNAATHRSDDRFAARDKAGAELEQVES</sequence>
<evidence type="ECO:0000313" key="5">
    <source>
        <dbReference type="EMBL" id="AMK12701.1"/>
    </source>
</evidence>
<protein>
    <submittedName>
        <fullName evidence="6">tRNA-Thr(GGU) m(6)t(6)A37 methyltransferase TsaA</fullName>
    </submittedName>
</protein>
<dbReference type="InterPro" id="IPR036413">
    <property type="entry name" value="YaeB-like_sf"/>
</dbReference>
<dbReference type="GO" id="GO:0008168">
    <property type="term" value="F:methyltransferase activity"/>
    <property type="evidence" value="ECO:0007669"/>
    <property type="project" value="UniProtKB-KW"/>
</dbReference>
<dbReference type="Pfam" id="PF01980">
    <property type="entry name" value="TrmO_N"/>
    <property type="match status" value="1"/>
</dbReference>
<feature type="compositionally biased region" description="Basic and acidic residues" evidence="3">
    <location>
        <begin position="152"/>
        <end position="166"/>
    </location>
</feature>
<dbReference type="InterPro" id="IPR023370">
    <property type="entry name" value="TrmO-like_N"/>
</dbReference>
<gene>
    <name evidence="5" type="ORF">AWY79_17105</name>
    <name evidence="6" type="ORF">EDC59_111141</name>
</gene>
<dbReference type="OrthoDB" id="9804309at2"/>
<proteinExistence type="inferred from homology"/>
<reference evidence="5 7" key="1">
    <citation type="journal article" date="2016" name="Front. Microbiol.">
        <title>Genome Sequence of the Piezophilic, Mesophilic Sulfate-Reducing Bacterium Desulfovibrio indicus J2T.</title>
        <authorList>
            <person name="Cao J."/>
            <person name="Maignien L."/>
            <person name="Shao Z."/>
            <person name="Alain K."/>
            <person name="Jebbar M."/>
        </authorList>
    </citation>
    <scope>NUCLEOTIDE SEQUENCE [LARGE SCALE GENOMIC DNA]</scope>
    <source>
        <strain evidence="5 7">J2</strain>
    </source>
</reference>
<dbReference type="SUPFAM" id="SSF118196">
    <property type="entry name" value="YaeB-like"/>
    <property type="match status" value="1"/>
</dbReference>
<evidence type="ECO:0000259" key="4">
    <source>
        <dbReference type="PROSITE" id="PS51668"/>
    </source>
</evidence>
<feature type="region of interest" description="Disordered" evidence="3">
    <location>
        <begin position="147"/>
        <end position="173"/>
    </location>
</feature>
<dbReference type="NCBIfam" id="TIGR00104">
    <property type="entry name" value="tRNA_TsaA"/>
    <property type="match status" value="1"/>
</dbReference>
<keyword evidence="1" id="KW-0949">S-adenosyl-L-methionine</keyword>
<dbReference type="AlphaFoldDB" id="A0A126QRS6"/>
<evidence type="ECO:0000256" key="1">
    <source>
        <dbReference type="ARBA" id="ARBA00022691"/>
    </source>
</evidence>
<reference evidence="6 8" key="2">
    <citation type="submission" date="2019-03" db="EMBL/GenBank/DDBJ databases">
        <title>Genomic Encyclopedia of Type Strains, Phase IV (KMG-IV): sequencing the most valuable type-strain genomes for metagenomic binning, comparative biology and taxonomic classification.</title>
        <authorList>
            <person name="Goeker M."/>
        </authorList>
    </citation>
    <scope>NUCLEOTIDE SEQUENCE [LARGE SCALE GENOMIC DNA]</scope>
    <source>
        <strain evidence="6 8">DSM 101483</strain>
    </source>
</reference>
<accession>A0A126QRS6</accession>
<dbReference type="Gene3D" id="2.40.30.70">
    <property type="entry name" value="YaeB-like"/>
    <property type="match status" value="1"/>
</dbReference>
<dbReference type="Proteomes" id="UP000055611">
    <property type="component" value="Chromosome"/>
</dbReference>